<dbReference type="Gene3D" id="2.30.30.190">
    <property type="entry name" value="CAP Gly-rich-like domain"/>
    <property type="match status" value="3"/>
</dbReference>
<sequence>MTAGSFTITDFAPPTRDKAMVHAAVDPPLCDACRKLDLTFFDPNCPHCKDLLVASTTTVPEIFAILRQWTPQTQQSLELLVEEVLKRGAHVNDRDGLTDMTLLHYASKAGAHGLGDADEAARVVRMLYTRGADVFIRCRWTNMAALHYATYFDVGPVVAELLQDSEDMDVDSPCSEFEHGTPLHIAAANLACDAATVLLQHGANPRIKDDIGRTPLDCVPDVNVFGADTEMGKLVRRLHKVFQEAKSSPQKGPPVSSANASQVRVALSSLGLRIGSQVVVGGVKTGILRYCGVTDFAPGIWAGIELDEPAGKNDGSVGNTCYFKCSPKHGIFAPVSKISKGSVNSPSHTPRMRSARSSGCVDTSHITARVDTGLSRSMSSRSSLYGSLTEDEVTIGDRVIVAGQRKGVVRFSGETDFAPGAWLGVELDRPVGKNDGTVNGRRYFSCRPKCGVFAPPSRVHKLTEGVSSAESMESINSALQADRLRRSSGSSCGSPSSRKTNSVRPASITRPKSGSTTSGMRRTLSAPTNTGELRLAEGMSVFCNNELGVVKYIGNVDFADGVWLGVELRTPKGKNDGTVQGRRYFSCRAGHGLVVRPSKVTVRGINGAKLLGDVISNGDGK</sequence>
<dbReference type="EMBL" id="JAODUO010000014">
    <property type="protein sequence ID" value="KAK2193320.1"/>
    <property type="molecule type" value="Genomic_DNA"/>
</dbReference>
<keyword evidence="5" id="KW-1185">Reference proteome</keyword>
<evidence type="ECO:0000313" key="5">
    <source>
        <dbReference type="Proteomes" id="UP001209878"/>
    </source>
</evidence>
<feature type="repeat" description="ANK" evidence="1">
    <location>
        <begin position="178"/>
        <end position="210"/>
    </location>
</feature>
<dbReference type="Gene3D" id="1.25.40.20">
    <property type="entry name" value="Ankyrin repeat-containing domain"/>
    <property type="match status" value="1"/>
</dbReference>
<dbReference type="PROSITE" id="PS00845">
    <property type="entry name" value="CAP_GLY_1"/>
    <property type="match status" value="2"/>
</dbReference>
<gene>
    <name evidence="4" type="ORF">NP493_15g01055</name>
</gene>
<accession>A0AAD9PET3</accession>
<feature type="domain" description="CAP-Gly" evidence="3">
    <location>
        <begin position="292"/>
        <end position="334"/>
    </location>
</feature>
<dbReference type="AlphaFoldDB" id="A0AAD9PET3"/>
<evidence type="ECO:0000256" key="1">
    <source>
        <dbReference type="PROSITE-ProRule" id="PRU00023"/>
    </source>
</evidence>
<feature type="region of interest" description="Disordered" evidence="2">
    <location>
        <begin position="479"/>
        <end position="530"/>
    </location>
</feature>
<dbReference type="InterPro" id="IPR000938">
    <property type="entry name" value="CAP-Gly_domain"/>
</dbReference>
<dbReference type="SUPFAM" id="SSF48403">
    <property type="entry name" value="Ankyrin repeat"/>
    <property type="match status" value="1"/>
</dbReference>
<dbReference type="PROSITE" id="PS50088">
    <property type="entry name" value="ANK_REPEAT"/>
    <property type="match status" value="1"/>
</dbReference>
<dbReference type="PANTHER" id="PTHR18916:SF88">
    <property type="entry name" value="CAP-GLY DOMAIN-CONTAINING PROTEIN"/>
    <property type="match status" value="1"/>
</dbReference>
<dbReference type="PROSITE" id="PS50245">
    <property type="entry name" value="CAP_GLY_2"/>
    <property type="match status" value="3"/>
</dbReference>
<evidence type="ECO:0000256" key="2">
    <source>
        <dbReference type="SAM" id="MobiDB-lite"/>
    </source>
</evidence>
<keyword evidence="1" id="KW-0040">ANK repeat</keyword>
<dbReference type="InterPro" id="IPR036770">
    <property type="entry name" value="Ankyrin_rpt-contain_sf"/>
</dbReference>
<dbReference type="PROSITE" id="PS50297">
    <property type="entry name" value="ANK_REP_REGION"/>
    <property type="match status" value="1"/>
</dbReference>
<protein>
    <recommendedName>
        <fullName evidence="3">CAP-Gly domain-containing protein</fullName>
    </recommendedName>
</protein>
<organism evidence="4 5">
    <name type="scientific">Ridgeia piscesae</name>
    <name type="common">Tubeworm</name>
    <dbReference type="NCBI Taxonomy" id="27915"/>
    <lineage>
        <taxon>Eukaryota</taxon>
        <taxon>Metazoa</taxon>
        <taxon>Spiralia</taxon>
        <taxon>Lophotrochozoa</taxon>
        <taxon>Annelida</taxon>
        <taxon>Polychaeta</taxon>
        <taxon>Sedentaria</taxon>
        <taxon>Canalipalpata</taxon>
        <taxon>Sabellida</taxon>
        <taxon>Siboglinidae</taxon>
        <taxon>Ridgeia</taxon>
    </lineage>
</organism>
<dbReference type="Proteomes" id="UP001209878">
    <property type="component" value="Unassembled WGS sequence"/>
</dbReference>
<dbReference type="PANTHER" id="PTHR18916">
    <property type="entry name" value="DYNACTIN 1-RELATED MICROTUBULE-BINDING"/>
    <property type="match status" value="1"/>
</dbReference>
<proteinExistence type="predicted"/>
<feature type="compositionally biased region" description="Low complexity" evidence="2">
    <location>
        <begin position="487"/>
        <end position="498"/>
    </location>
</feature>
<evidence type="ECO:0000259" key="3">
    <source>
        <dbReference type="PROSITE" id="PS50245"/>
    </source>
</evidence>
<comment type="caution">
    <text evidence="4">The sequence shown here is derived from an EMBL/GenBank/DDBJ whole genome shotgun (WGS) entry which is preliminary data.</text>
</comment>
<evidence type="ECO:0000313" key="4">
    <source>
        <dbReference type="EMBL" id="KAK2193320.1"/>
    </source>
</evidence>
<dbReference type="SUPFAM" id="SSF74924">
    <property type="entry name" value="Cap-Gly domain"/>
    <property type="match status" value="3"/>
</dbReference>
<dbReference type="SMART" id="SM01052">
    <property type="entry name" value="CAP_GLY"/>
    <property type="match status" value="3"/>
</dbReference>
<feature type="domain" description="CAP-Gly" evidence="3">
    <location>
        <begin position="554"/>
        <end position="596"/>
    </location>
</feature>
<dbReference type="InterPro" id="IPR036859">
    <property type="entry name" value="CAP-Gly_dom_sf"/>
</dbReference>
<dbReference type="SMART" id="SM00248">
    <property type="entry name" value="ANK"/>
    <property type="match status" value="3"/>
</dbReference>
<dbReference type="InterPro" id="IPR002110">
    <property type="entry name" value="Ankyrin_rpt"/>
</dbReference>
<feature type="compositionally biased region" description="Polar residues" evidence="2">
    <location>
        <begin position="499"/>
        <end position="530"/>
    </location>
</feature>
<reference evidence="4" key="1">
    <citation type="journal article" date="2023" name="Mol. Biol. Evol.">
        <title>Third-Generation Sequencing Reveals the Adaptive Role of the Epigenome in Three Deep-Sea Polychaetes.</title>
        <authorList>
            <person name="Perez M."/>
            <person name="Aroh O."/>
            <person name="Sun Y."/>
            <person name="Lan Y."/>
            <person name="Juniper S.K."/>
            <person name="Young C.R."/>
            <person name="Angers B."/>
            <person name="Qian P.Y."/>
        </authorList>
    </citation>
    <scope>NUCLEOTIDE SEQUENCE</scope>
    <source>
        <strain evidence="4">R07B-5</strain>
    </source>
</reference>
<feature type="domain" description="CAP-Gly" evidence="3">
    <location>
        <begin position="413"/>
        <end position="455"/>
    </location>
</feature>
<name>A0AAD9PET3_RIDPI</name>
<dbReference type="Pfam" id="PF12796">
    <property type="entry name" value="Ank_2"/>
    <property type="match status" value="1"/>
</dbReference>
<dbReference type="Pfam" id="PF01302">
    <property type="entry name" value="CAP_GLY"/>
    <property type="match status" value="3"/>
</dbReference>